<name>A0AAW7R2X6_9GAMM</name>
<dbReference type="PANTHER" id="PTHR43135">
    <property type="entry name" value="ALPHA-D-RIBOSE 1-METHYLPHOSPHONATE 5-TRIPHOSPHATE DIPHOSPHATASE"/>
    <property type="match status" value="1"/>
</dbReference>
<keyword evidence="1" id="KW-0732">Signal</keyword>
<dbReference type="Proteomes" id="UP001169491">
    <property type="component" value="Unassembled WGS sequence"/>
</dbReference>
<dbReference type="InterPro" id="IPR006680">
    <property type="entry name" value="Amidohydro-rel"/>
</dbReference>
<evidence type="ECO:0000313" key="3">
    <source>
        <dbReference type="EMBL" id="MDN7125634.1"/>
    </source>
</evidence>
<comment type="caution">
    <text evidence="3">The sequence shown here is derived from an EMBL/GenBank/DDBJ whole genome shotgun (WGS) entry which is preliminary data.</text>
</comment>
<dbReference type="Gene3D" id="2.30.40.10">
    <property type="entry name" value="Urease, subunit C, domain 1"/>
    <property type="match status" value="1"/>
</dbReference>
<keyword evidence="5" id="KW-1185">Reference proteome</keyword>
<gene>
    <name evidence="3" type="ORF">J6I90_12145</name>
    <name evidence="4" type="ORF">J6I92_11530</name>
</gene>
<dbReference type="SUPFAM" id="SSF51338">
    <property type="entry name" value="Composite domain of metallo-dependent hydrolases"/>
    <property type="match status" value="1"/>
</dbReference>
<evidence type="ECO:0000313" key="4">
    <source>
        <dbReference type="EMBL" id="MDN7130502.1"/>
    </source>
</evidence>
<dbReference type="GO" id="GO:0016810">
    <property type="term" value="F:hydrolase activity, acting on carbon-nitrogen (but not peptide) bonds"/>
    <property type="evidence" value="ECO:0007669"/>
    <property type="project" value="InterPro"/>
</dbReference>
<evidence type="ECO:0000313" key="6">
    <source>
        <dbReference type="Proteomes" id="UP001169492"/>
    </source>
</evidence>
<dbReference type="SUPFAM" id="SSF51556">
    <property type="entry name" value="Metallo-dependent hydrolases"/>
    <property type="match status" value="1"/>
</dbReference>
<feature type="domain" description="Amidohydrolase-related" evidence="2">
    <location>
        <begin position="94"/>
        <end position="441"/>
    </location>
</feature>
<dbReference type="EMBL" id="JAGGJC010000006">
    <property type="protein sequence ID" value="MDN7130502.1"/>
    <property type="molecule type" value="Genomic_DNA"/>
</dbReference>
<feature type="signal peptide" evidence="1">
    <location>
        <begin position="1"/>
        <end position="19"/>
    </location>
</feature>
<protein>
    <submittedName>
        <fullName evidence="3">Amidohydrolase family protein</fullName>
    </submittedName>
</protein>
<dbReference type="Gene3D" id="3.20.20.140">
    <property type="entry name" value="Metal-dependent hydrolases"/>
    <property type="match status" value="1"/>
</dbReference>
<dbReference type="Proteomes" id="UP001169492">
    <property type="component" value="Unassembled WGS sequence"/>
</dbReference>
<accession>A0AAW7R2X6</accession>
<sequence>MYKTLLLSFSLLLLGCSEAADVAQSQPANGQSSVPPDTLVTNVQVVIWQEQQAQLLRNASIAIKDGVIVDVTSQPDPMLTAAATEIIDGKGAYALAGFTEMHGHVPAAVNFGGMPETYADDMLFLYIANGVTTVRGMLGYTRQLQLKKDIASGQRIGPNLFLAGPSFNDSTVASPEQAAARVREHVAEGWDLLKIHPGLELAEYRAVAAAARAEGIDFAGHVPVAVGIDVAMAEGQRTIDHLDGYLRYVDASNRPITASELDALVELTLAHNTAVVPTQALWATLIGAGDAVALANYPELALVPERVREGWLDYYPSRGSSYFNTDNAAVQQDNRRQLLQALYEGGATIIFGTDAPQLFSVPGYSIHHEIRYMQAAGMPLEAIYYSATVAAGDYFGDDDSGTRIGHIDSGYQADFMLLKDNPLASAAALQEPQGVMVRGQWFDRATLDARIAEIRARYASP</sequence>
<dbReference type="InterPro" id="IPR032466">
    <property type="entry name" value="Metal_Hydrolase"/>
</dbReference>
<dbReference type="PROSITE" id="PS51257">
    <property type="entry name" value="PROKAR_LIPOPROTEIN"/>
    <property type="match status" value="1"/>
</dbReference>
<organism evidence="3 6">
    <name type="scientific">Pseudidiomarina terrestris</name>
    <dbReference type="NCBI Taxonomy" id="2820060"/>
    <lineage>
        <taxon>Bacteria</taxon>
        <taxon>Pseudomonadati</taxon>
        <taxon>Pseudomonadota</taxon>
        <taxon>Gammaproteobacteria</taxon>
        <taxon>Alteromonadales</taxon>
        <taxon>Idiomarinaceae</taxon>
        <taxon>Pseudidiomarina</taxon>
    </lineage>
</organism>
<dbReference type="EMBL" id="JAGGJB010000007">
    <property type="protein sequence ID" value="MDN7125634.1"/>
    <property type="molecule type" value="Genomic_DNA"/>
</dbReference>
<proteinExistence type="predicted"/>
<dbReference type="PANTHER" id="PTHR43135:SF3">
    <property type="entry name" value="ALPHA-D-RIBOSE 1-METHYLPHOSPHONATE 5-TRIPHOSPHATE DIPHOSPHATASE"/>
    <property type="match status" value="1"/>
</dbReference>
<dbReference type="AlphaFoldDB" id="A0AAW7R2X6"/>
<dbReference type="Pfam" id="PF01979">
    <property type="entry name" value="Amidohydro_1"/>
    <property type="match status" value="1"/>
</dbReference>
<evidence type="ECO:0000259" key="2">
    <source>
        <dbReference type="Pfam" id="PF01979"/>
    </source>
</evidence>
<feature type="chain" id="PRO_5043599974" evidence="1">
    <location>
        <begin position="20"/>
        <end position="461"/>
    </location>
</feature>
<evidence type="ECO:0000256" key="1">
    <source>
        <dbReference type="SAM" id="SignalP"/>
    </source>
</evidence>
<reference evidence="5 6" key="1">
    <citation type="submission" date="2021-03" db="EMBL/GenBank/DDBJ databases">
        <title>Pseudidiomarina terrestris, a new bacterium isolated from saline soil.</title>
        <authorList>
            <person name="Galisteo C."/>
            <person name="De La Haba R."/>
            <person name="Sanchez-Porro C."/>
            <person name="Ventosa A."/>
        </authorList>
    </citation>
    <scope>NUCLEOTIDE SEQUENCE [LARGE SCALE GENOMIC DNA]</scope>
    <source>
        <strain evidence="3 6">1APP75-32.1</strain>
        <strain evidence="5">1APR75-15</strain>
        <strain evidence="4">1ASR75-15</strain>
    </source>
</reference>
<evidence type="ECO:0000313" key="5">
    <source>
        <dbReference type="Proteomes" id="UP001169491"/>
    </source>
</evidence>
<dbReference type="InterPro" id="IPR051781">
    <property type="entry name" value="Metallo-dep_Hydrolase"/>
</dbReference>
<dbReference type="InterPro" id="IPR011059">
    <property type="entry name" value="Metal-dep_hydrolase_composite"/>
</dbReference>